<dbReference type="STRING" id="188477.A0A433TD50"/>
<feature type="transmembrane region" description="Helical" evidence="3">
    <location>
        <begin position="849"/>
        <end position="872"/>
    </location>
</feature>
<evidence type="ECO:0000313" key="5">
    <source>
        <dbReference type="Proteomes" id="UP000271974"/>
    </source>
</evidence>
<feature type="transmembrane region" description="Helical" evidence="3">
    <location>
        <begin position="517"/>
        <end position="537"/>
    </location>
</feature>
<evidence type="ECO:0000256" key="2">
    <source>
        <dbReference type="SAM" id="MobiDB-lite"/>
    </source>
</evidence>
<gene>
    <name evidence="4" type="ORF">EGW08_012720</name>
</gene>
<feature type="transmembrane region" description="Helical" evidence="3">
    <location>
        <begin position="415"/>
        <end position="434"/>
    </location>
</feature>
<evidence type="ECO:0000313" key="4">
    <source>
        <dbReference type="EMBL" id="RUS79522.1"/>
    </source>
</evidence>
<organism evidence="4 5">
    <name type="scientific">Elysia chlorotica</name>
    <name type="common">Eastern emerald elysia</name>
    <name type="synonym">Sea slug</name>
    <dbReference type="NCBI Taxonomy" id="188477"/>
    <lineage>
        <taxon>Eukaryota</taxon>
        <taxon>Metazoa</taxon>
        <taxon>Spiralia</taxon>
        <taxon>Lophotrochozoa</taxon>
        <taxon>Mollusca</taxon>
        <taxon>Gastropoda</taxon>
        <taxon>Heterobranchia</taxon>
        <taxon>Euthyneura</taxon>
        <taxon>Panpulmonata</taxon>
        <taxon>Sacoglossa</taxon>
        <taxon>Placobranchoidea</taxon>
        <taxon>Plakobranchidae</taxon>
        <taxon>Elysia</taxon>
    </lineage>
</organism>
<proteinExistence type="inferred from homology"/>
<feature type="transmembrane region" description="Helical" evidence="3">
    <location>
        <begin position="446"/>
        <end position="469"/>
    </location>
</feature>
<dbReference type="OrthoDB" id="78663at2759"/>
<dbReference type="PANTHER" id="PTHR19444:SF13">
    <property type="entry name" value="PROTEIN UNC-93 HOMOLOG A"/>
    <property type="match status" value="1"/>
</dbReference>
<accession>A0A433TD50</accession>
<keyword evidence="3" id="KW-0472">Membrane</keyword>
<feature type="transmembrane region" description="Helical" evidence="3">
    <location>
        <begin position="760"/>
        <end position="778"/>
    </location>
</feature>
<keyword evidence="5" id="KW-1185">Reference proteome</keyword>
<protein>
    <submittedName>
        <fullName evidence="4">Uncharacterized protein</fullName>
    </submittedName>
</protein>
<feature type="transmembrane region" description="Helical" evidence="3">
    <location>
        <begin position="631"/>
        <end position="653"/>
    </location>
</feature>
<evidence type="ECO:0000256" key="3">
    <source>
        <dbReference type="SAM" id="Phobius"/>
    </source>
</evidence>
<feature type="transmembrane region" description="Helical" evidence="3">
    <location>
        <begin position="718"/>
        <end position="739"/>
    </location>
</feature>
<evidence type="ECO:0000256" key="1">
    <source>
        <dbReference type="ARBA" id="ARBA00009172"/>
    </source>
</evidence>
<dbReference type="Gene3D" id="1.20.1250.20">
    <property type="entry name" value="MFS general substrate transporter like domains"/>
    <property type="match status" value="1"/>
</dbReference>
<dbReference type="AlphaFoldDB" id="A0A433TD50"/>
<reference evidence="4 5" key="1">
    <citation type="submission" date="2019-01" db="EMBL/GenBank/DDBJ databases">
        <title>A draft genome assembly of the solar-powered sea slug Elysia chlorotica.</title>
        <authorList>
            <person name="Cai H."/>
            <person name="Li Q."/>
            <person name="Fang X."/>
            <person name="Li J."/>
            <person name="Curtis N.E."/>
            <person name="Altenburger A."/>
            <person name="Shibata T."/>
            <person name="Feng M."/>
            <person name="Maeda T."/>
            <person name="Schwartz J.A."/>
            <person name="Shigenobu S."/>
            <person name="Lundholm N."/>
            <person name="Nishiyama T."/>
            <person name="Yang H."/>
            <person name="Hasebe M."/>
            <person name="Li S."/>
            <person name="Pierce S.K."/>
            <person name="Wang J."/>
        </authorList>
    </citation>
    <scope>NUCLEOTIDE SEQUENCE [LARGE SCALE GENOMIC DNA]</scope>
    <source>
        <strain evidence="4">EC2010</strain>
        <tissue evidence="4">Whole organism of an adult</tissue>
    </source>
</reference>
<feature type="region of interest" description="Disordered" evidence="2">
    <location>
        <begin position="153"/>
        <end position="172"/>
    </location>
</feature>
<comment type="similarity">
    <text evidence="1">Belongs to the unc-93 family.</text>
</comment>
<comment type="caution">
    <text evidence="4">The sequence shown here is derived from an EMBL/GenBank/DDBJ whole genome shotgun (WGS) entry which is preliminary data.</text>
</comment>
<feature type="transmembrane region" description="Helical" evidence="3">
    <location>
        <begin position="691"/>
        <end position="712"/>
    </location>
</feature>
<feature type="transmembrane region" description="Helical" evidence="3">
    <location>
        <begin position="822"/>
        <end position="843"/>
    </location>
</feature>
<dbReference type="SUPFAM" id="SSF103473">
    <property type="entry name" value="MFS general substrate transporter"/>
    <property type="match status" value="2"/>
</dbReference>
<keyword evidence="3" id="KW-0812">Transmembrane</keyword>
<dbReference type="InterPro" id="IPR036259">
    <property type="entry name" value="MFS_trans_sf"/>
</dbReference>
<feature type="transmembrane region" description="Helical" evidence="3">
    <location>
        <begin position="790"/>
        <end position="810"/>
    </location>
</feature>
<keyword evidence="3" id="KW-1133">Transmembrane helix</keyword>
<dbReference type="EMBL" id="RQTK01000446">
    <property type="protein sequence ID" value="RUS79522.1"/>
    <property type="molecule type" value="Genomic_DNA"/>
</dbReference>
<dbReference type="Proteomes" id="UP000271974">
    <property type="component" value="Unassembled WGS sequence"/>
</dbReference>
<name>A0A433TD50_ELYCH</name>
<feature type="transmembrane region" description="Helical" evidence="3">
    <location>
        <begin position="475"/>
        <end position="496"/>
    </location>
</feature>
<dbReference type="InterPro" id="IPR051951">
    <property type="entry name" value="UNC-93_regulatory"/>
</dbReference>
<sequence length="896" mass="99574">MVYQGIPLNPEHPTESLSSGMTILQSQPENMELVEQHTPLMVGTAEPVGDGYHYTEKCLNWQNNCSNTEVYHILNDQSIILTATSTVMDNMNMKSTTQSVDNAHCFSNYQHGLSEQFLPDQDGSEYASDFSLQDKLDQNSHCSVLPAESCHRIRRDSEESEESMDTSSSLASSPYAFSVGSKCTETLSIIDSADKIITQSEERQNLNEICQNYTNDSCAISLDGDLEKTTPEPSINTDLVIEPFFSHVKGTDTDFAKNPPVVTNNLIVVKDESFLYQSQISLEQHPYDVPQANFIFRASTLPDLRAYQRHQEEYGLPWGFQDARIFLSENGLSRSMCLSHTESLIFNYDIEYDGLPDGQRYRPKQLVDIEGNPIKIVPSSDHTTVMILLSLCVSILFVATDVIRNLQTSLHPKDGLGLTSLALIFAGYTLGSLISTPLIQHIQPRACLIMSIIPNILFLLANLSSTLWLLAPISFLQGTSMAVTWSVLSTYIAYLAKGRALGKEENIKVVCTKFFNYFSLIYQGLLLFGNLASSMLLKYGDRMHSMNSSLFSSTSSSEMVTDDAKISPFPFISEMFILVNKSLPTSDNISSASDFERDSLSDVGLCGASYHNQDHIIDGGDPWLHPHDGTIYMLHGTFIGCTLVSLGIAVFGIEPLNMDLFTLSGGQPSRHMRSLCTSVKRSFKGMIYGCMALKFVLLLPLFMYSVIQFGFITAEVTAAFITCPVGINQIGFSMALFTVGRFPTSFFCGVLTKKCGRLPLITFAATINLISLIILAQWRPVTGDVCLIHTVMFFWGLSDGIWISQVNGLISSIFKLHLEATLGGMRVAQGLGVTIFLSMSRFVDMKIKVFIMMASCSLALVGYLVMRISLYCENRHSQQQQRRAFYIHRGSCKEEV</sequence>
<dbReference type="PANTHER" id="PTHR19444">
    <property type="entry name" value="UNC-93 RELATED"/>
    <property type="match status" value="1"/>
</dbReference>